<dbReference type="PROSITE" id="PS00893">
    <property type="entry name" value="NUDIX_BOX"/>
    <property type="match status" value="1"/>
</dbReference>
<evidence type="ECO:0000256" key="1">
    <source>
        <dbReference type="ARBA" id="ARBA00001946"/>
    </source>
</evidence>
<dbReference type="EMBL" id="JYNZ01000007">
    <property type="protein sequence ID" value="KXK25722.1"/>
    <property type="molecule type" value="Genomic_DNA"/>
</dbReference>
<evidence type="ECO:0000256" key="3">
    <source>
        <dbReference type="ARBA" id="ARBA00022842"/>
    </source>
</evidence>
<evidence type="ECO:0000256" key="2">
    <source>
        <dbReference type="ARBA" id="ARBA00022801"/>
    </source>
</evidence>
<dbReference type="PANTHER" id="PTHR43046:SF12">
    <property type="entry name" value="GDP-MANNOSE MANNOSYL HYDROLASE"/>
    <property type="match status" value="1"/>
</dbReference>
<dbReference type="PROSITE" id="PS51462">
    <property type="entry name" value="NUDIX"/>
    <property type="match status" value="1"/>
</dbReference>
<reference evidence="6 7" key="1">
    <citation type="submission" date="2015-02" db="EMBL/GenBank/DDBJ databases">
        <title>Improved understanding of the partial-nitritation anammox process through 23 genomes representing the majority of the microbial community.</title>
        <authorList>
            <person name="Speth D.R."/>
            <person name="In T Zandt M."/>
            <person name="Guerrero Cruz S."/>
            <person name="Jetten M.S."/>
            <person name="Dutilh B.E."/>
        </authorList>
    </citation>
    <scope>NUCLEOTIDE SEQUENCE [LARGE SCALE GENOMIC DNA]</scope>
    <source>
        <strain evidence="6">OLB20</strain>
    </source>
</reference>
<dbReference type="PRINTS" id="PR00502">
    <property type="entry name" value="NUDIXFAMILY"/>
</dbReference>
<dbReference type="InterPro" id="IPR020084">
    <property type="entry name" value="NUDIX_hydrolase_CS"/>
</dbReference>
<evidence type="ECO:0000313" key="6">
    <source>
        <dbReference type="EMBL" id="KXK25722.1"/>
    </source>
</evidence>
<proteinExistence type="inferred from homology"/>
<name>A0A136LVR2_9BACT</name>
<comment type="caution">
    <text evidence="6">The sequence shown here is derived from an EMBL/GenBank/DDBJ whole genome shotgun (WGS) entry which is preliminary data.</text>
</comment>
<dbReference type="PANTHER" id="PTHR43046">
    <property type="entry name" value="GDP-MANNOSE MANNOSYL HYDROLASE"/>
    <property type="match status" value="1"/>
</dbReference>
<dbReference type="Proteomes" id="UP000070457">
    <property type="component" value="Unassembled WGS sequence"/>
</dbReference>
<dbReference type="Pfam" id="PF00293">
    <property type="entry name" value="NUDIX"/>
    <property type="match status" value="1"/>
</dbReference>
<keyword evidence="3" id="KW-0460">Magnesium</keyword>
<sequence>MKILTTISDHDSADYSGFVYRAAARGAFFNEAGLMPLLHVGASDYYKLPGGGIEPGESMDDALSREVLEETGCELAETILLGMIIEVRSEFRMVQVSFCYTGKIATQNAQPEFTADEQENGFELMWTGADEALQLLAQSSTKDYESDFITRRDASIIREAGNVLS</sequence>
<dbReference type="Gene3D" id="3.90.79.10">
    <property type="entry name" value="Nucleoside Triphosphate Pyrophosphohydrolase"/>
    <property type="match status" value="1"/>
</dbReference>
<evidence type="ECO:0000259" key="5">
    <source>
        <dbReference type="PROSITE" id="PS51462"/>
    </source>
</evidence>
<dbReference type="InterPro" id="IPR020476">
    <property type="entry name" value="Nudix_hydrolase"/>
</dbReference>
<protein>
    <submittedName>
        <fullName evidence="6">RNA pyrophosphohydrolase</fullName>
    </submittedName>
</protein>
<dbReference type="SUPFAM" id="SSF55811">
    <property type="entry name" value="Nudix"/>
    <property type="match status" value="1"/>
</dbReference>
<accession>A0A136LVR2</accession>
<organism evidence="6 7">
    <name type="scientific">candidate division WS6 bacterium OLB20</name>
    <dbReference type="NCBI Taxonomy" id="1617426"/>
    <lineage>
        <taxon>Bacteria</taxon>
        <taxon>Candidatus Dojkabacteria</taxon>
    </lineage>
</organism>
<dbReference type="InterPro" id="IPR015797">
    <property type="entry name" value="NUDIX_hydrolase-like_dom_sf"/>
</dbReference>
<evidence type="ECO:0000313" key="7">
    <source>
        <dbReference type="Proteomes" id="UP000070457"/>
    </source>
</evidence>
<evidence type="ECO:0000256" key="4">
    <source>
        <dbReference type="RuleBase" id="RU003476"/>
    </source>
</evidence>
<dbReference type="STRING" id="1617426.TR69_WS6001001525"/>
<dbReference type="CDD" id="cd02883">
    <property type="entry name" value="NUDIX_Hydrolase"/>
    <property type="match status" value="1"/>
</dbReference>
<dbReference type="AlphaFoldDB" id="A0A136LVR2"/>
<comment type="similarity">
    <text evidence="4">Belongs to the Nudix hydrolase family.</text>
</comment>
<dbReference type="GO" id="GO:0016787">
    <property type="term" value="F:hydrolase activity"/>
    <property type="evidence" value="ECO:0007669"/>
    <property type="project" value="UniProtKB-KW"/>
</dbReference>
<keyword evidence="2 4" id="KW-0378">Hydrolase</keyword>
<gene>
    <name evidence="6" type="primary">rppH_3</name>
    <name evidence="6" type="ORF">TR69_WS6001001525</name>
</gene>
<dbReference type="InterPro" id="IPR000086">
    <property type="entry name" value="NUDIX_hydrolase_dom"/>
</dbReference>
<feature type="domain" description="Nudix hydrolase" evidence="5">
    <location>
        <begin position="19"/>
        <end position="150"/>
    </location>
</feature>
<comment type="cofactor">
    <cofactor evidence="1">
        <name>Mg(2+)</name>
        <dbReference type="ChEBI" id="CHEBI:18420"/>
    </cofactor>
</comment>